<reference evidence="2" key="1">
    <citation type="submission" date="2021-02" db="EMBL/GenBank/DDBJ databases">
        <authorList>
            <person name="Nowell W R."/>
        </authorList>
    </citation>
    <scope>NUCLEOTIDE SEQUENCE</scope>
    <source>
        <strain evidence="2">Ploen Becks lab</strain>
    </source>
</reference>
<keyword evidence="3" id="KW-1185">Reference proteome</keyword>
<keyword evidence="1" id="KW-0812">Transmembrane</keyword>
<comment type="caution">
    <text evidence="2">The sequence shown here is derived from an EMBL/GenBank/DDBJ whole genome shotgun (WGS) entry which is preliminary data.</text>
</comment>
<evidence type="ECO:0000256" key="1">
    <source>
        <dbReference type="SAM" id="Phobius"/>
    </source>
</evidence>
<feature type="transmembrane region" description="Helical" evidence="1">
    <location>
        <begin position="355"/>
        <end position="386"/>
    </location>
</feature>
<proteinExistence type="predicted"/>
<dbReference type="AlphaFoldDB" id="A0A814H440"/>
<protein>
    <submittedName>
        <fullName evidence="2">Uncharacterized protein</fullName>
    </submittedName>
</protein>
<accession>A0A814H440</accession>
<keyword evidence="1" id="KW-0472">Membrane</keyword>
<sequence length="554" mass="63704">MFETTEGFFLTYNQTNLTHLKRDERAIHDLLLSESDGIELRTFNTLHKLREELCNVEEATIRAFRQHKDKFNLLYAGNKSIVVFSKDGIIFTPNCSRIDYIILDSYDDCSHDPLINFDFKTEKLKGYLTTNNIIRKDNKFDCKLNRIRIRKVGMQKAIINSKEVTLINPKYAFEIGSLDSEVDKLSFSHDETIKAIELLNSNNGYFETKTNFTQMYQDSYDSFIDSKIITRENKKMRNFAYCIILLVGLINCDDNEVLENLCDSSCIHYDTCSRNGTINLCDCPLNATYLMTVCEKSKLFCDSHSKCKNCKEKFSGEHGFGYECECDDEKEDFYCKGQEKVIEAIEMVSDMLGKVLGGIAGGVVVGFLIVILVCCGVICCACFCCIKFCQSVSNCFKSDNRSNSYVMTPTVVTQNPPIYTRNDYQNNQSDEKQKFIPTSYPIYCYEFDTLKNLTGYCVGSSRPCSYYDTARLCECEKKEAYKIKNNEDLNIFCEPSLCKNCKHYKSSEFGFGYECFCFNRIFQFFCKNTQTESSDNIKVKTIAPSNRYVLANEN</sequence>
<organism evidence="2 3">
    <name type="scientific">Brachionus calyciflorus</name>
    <dbReference type="NCBI Taxonomy" id="104777"/>
    <lineage>
        <taxon>Eukaryota</taxon>
        <taxon>Metazoa</taxon>
        <taxon>Spiralia</taxon>
        <taxon>Gnathifera</taxon>
        <taxon>Rotifera</taxon>
        <taxon>Eurotatoria</taxon>
        <taxon>Monogononta</taxon>
        <taxon>Pseudotrocha</taxon>
        <taxon>Ploima</taxon>
        <taxon>Brachionidae</taxon>
        <taxon>Brachionus</taxon>
    </lineage>
</organism>
<keyword evidence="1" id="KW-1133">Transmembrane helix</keyword>
<name>A0A814H440_9BILA</name>
<dbReference type="EMBL" id="CAJNOC010003964">
    <property type="protein sequence ID" value="CAF1004669.1"/>
    <property type="molecule type" value="Genomic_DNA"/>
</dbReference>
<evidence type="ECO:0000313" key="3">
    <source>
        <dbReference type="Proteomes" id="UP000663879"/>
    </source>
</evidence>
<dbReference type="Proteomes" id="UP000663879">
    <property type="component" value="Unassembled WGS sequence"/>
</dbReference>
<gene>
    <name evidence="2" type="ORF">OXX778_LOCUS16589</name>
</gene>
<feature type="non-terminal residue" evidence="2">
    <location>
        <position position="1"/>
    </location>
</feature>
<dbReference type="OrthoDB" id="10159832at2759"/>
<evidence type="ECO:0000313" key="2">
    <source>
        <dbReference type="EMBL" id="CAF1004669.1"/>
    </source>
</evidence>